<evidence type="ECO:0000256" key="5">
    <source>
        <dbReference type="ARBA" id="ARBA00023141"/>
    </source>
</evidence>
<organism evidence="10 11">
    <name type="scientific">miscellaneous Crenarchaeota group-1 archaeon SG8-32-3</name>
    <dbReference type="NCBI Taxonomy" id="1685125"/>
    <lineage>
        <taxon>Archaea</taxon>
        <taxon>Candidatus Bathyarchaeota</taxon>
        <taxon>MCG-1</taxon>
    </lineage>
</organism>
<sequence>MDISGKTRVCGVIGDPIGHTLSPTIHNAAFNHLGLDFVFLAFHVKAAELEKAMRGIRGLGIHGLNVTMPHKSAVIGCLDEVDFTVRFLGSANTILNRGGKLSGFSTDGVGALKALLENGVDLSGKKVLLLGAGGAAKAIAFVLVPEVGELAILNRSVEKAEELAETLGHMFNRKVMGGSLSPNTIKTNLRDSDVLLNATSVGMKPNLSQSLVAPEWLRSDLSVMDIVYNPVKTKLTKDAEAAGAKVVSGVEMLIYQGAESFEIWTGKSAPIKVMRKAALNKLSSKGESK</sequence>
<dbReference type="PANTHER" id="PTHR21089:SF1">
    <property type="entry name" value="BIFUNCTIONAL 3-DEHYDROQUINATE DEHYDRATASE_SHIKIMATE DEHYDROGENASE, CHLOROPLASTIC"/>
    <property type="match status" value="1"/>
</dbReference>
<dbReference type="InterPro" id="IPR013708">
    <property type="entry name" value="Shikimate_DH-bd_N"/>
</dbReference>
<dbReference type="SUPFAM" id="SSF53223">
    <property type="entry name" value="Aminoacid dehydrogenase-like, N-terminal domain"/>
    <property type="match status" value="1"/>
</dbReference>
<dbReference type="InterPro" id="IPR011342">
    <property type="entry name" value="Shikimate_DH"/>
</dbReference>
<dbReference type="UniPathway" id="UPA00053">
    <property type="reaction ID" value="UER00087"/>
</dbReference>
<evidence type="ECO:0000256" key="2">
    <source>
        <dbReference type="ARBA" id="ARBA00022605"/>
    </source>
</evidence>
<dbReference type="SUPFAM" id="SSF51735">
    <property type="entry name" value="NAD(P)-binding Rossmann-fold domains"/>
    <property type="match status" value="1"/>
</dbReference>
<evidence type="ECO:0000313" key="10">
    <source>
        <dbReference type="EMBL" id="KON32410.1"/>
    </source>
</evidence>
<dbReference type="InterPro" id="IPR006151">
    <property type="entry name" value="Shikm_DH/Glu-tRNA_Rdtase"/>
</dbReference>
<evidence type="ECO:0000313" key="11">
    <source>
        <dbReference type="Proteomes" id="UP000054016"/>
    </source>
</evidence>
<dbReference type="GO" id="GO:0008652">
    <property type="term" value="P:amino acid biosynthetic process"/>
    <property type="evidence" value="ECO:0007669"/>
    <property type="project" value="UniProtKB-KW"/>
</dbReference>
<feature type="domain" description="SDH C-terminal" evidence="9">
    <location>
        <begin position="249"/>
        <end position="279"/>
    </location>
</feature>
<dbReference type="GO" id="GO:0009073">
    <property type="term" value="P:aromatic amino acid family biosynthetic process"/>
    <property type="evidence" value="ECO:0007669"/>
    <property type="project" value="UniProtKB-KW"/>
</dbReference>
<comment type="similarity">
    <text evidence="6">Belongs to the shikimate dehydrogenase family.</text>
</comment>
<reference evidence="11" key="1">
    <citation type="submission" date="2015-06" db="EMBL/GenBank/DDBJ databases">
        <title>New insights into the roles of widespread benthic archaea in carbon and nitrogen cycling.</title>
        <authorList>
            <person name="Lazar C.S."/>
            <person name="Baker B.J."/>
            <person name="Seitz K.W."/>
            <person name="Hyde A.S."/>
            <person name="Dick G.J."/>
            <person name="Hinrichs K.-U."/>
            <person name="Teske A.P."/>
        </authorList>
    </citation>
    <scope>NUCLEOTIDE SEQUENCE [LARGE SCALE GENOMIC DNA]</scope>
</reference>
<proteinExistence type="inferred from homology"/>
<dbReference type="NCBIfam" id="NF001319">
    <property type="entry name" value="PRK00258.3-3"/>
    <property type="match status" value="1"/>
</dbReference>
<dbReference type="PATRIC" id="fig|1685125.3.peg.750"/>
<feature type="binding site" evidence="6">
    <location>
        <position position="67"/>
    </location>
    <ligand>
        <name>shikimate</name>
        <dbReference type="ChEBI" id="CHEBI:36208"/>
    </ligand>
</feature>
<comment type="pathway">
    <text evidence="6">Metabolic intermediate biosynthesis; chorismate biosynthesis; chorismate from D-erythrose 4-phosphate and phosphoenolpyruvate: step 4/7.</text>
</comment>
<dbReference type="InterPro" id="IPR036291">
    <property type="entry name" value="NAD(P)-bd_dom_sf"/>
</dbReference>
<dbReference type="Gene3D" id="3.40.50.10860">
    <property type="entry name" value="Leucine Dehydrogenase, chain A, domain 1"/>
    <property type="match status" value="1"/>
</dbReference>
<evidence type="ECO:0000256" key="3">
    <source>
        <dbReference type="ARBA" id="ARBA00022857"/>
    </source>
</evidence>
<comment type="function">
    <text evidence="6">Involved in the biosynthesis of the chorismate, which leads to the biosynthesis of aromatic amino acids. Catalyzes the reversible NADPH linked reduction of 3-dehydroshikimate (DHSA) to yield shikimate (SA).</text>
</comment>
<dbReference type="Pfam" id="PF01488">
    <property type="entry name" value="Shikimate_DH"/>
    <property type="match status" value="1"/>
</dbReference>
<evidence type="ECO:0000259" key="7">
    <source>
        <dbReference type="Pfam" id="PF01488"/>
    </source>
</evidence>
<dbReference type="InterPro" id="IPR046346">
    <property type="entry name" value="Aminoacid_DH-like_N_sf"/>
</dbReference>
<evidence type="ECO:0000259" key="9">
    <source>
        <dbReference type="Pfam" id="PF18317"/>
    </source>
</evidence>
<evidence type="ECO:0000259" key="8">
    <source>
        <dbReference type="Pfam" id="PF08501"/>
    </source>
</evidence>
<dbReference type="PANTHER" id="PTHR21089">
    <property type="entry name" value="SHIKIMATE DEHYDROGENASE"/>
    <property type="match status" value="1"/>
</dbReference>
<evidence type="ECO:0000256" key="4">
    <source>
        <dbReference type="ARBA" id="ARBA00023002"/>
    </source>
</evidence>
<feature type="binding site" evidence="6">
    <location>
        <position position="226"/>
    </location>
    <ligand>
        <name>NADP(+)</name>
        <dbReference type="ChEBI" id="CHEBI:58349"/>
    </ligand>
</feature>
<dbReference type="Gene3D" id="3.40.50.720">
    <property type="entry name" value="NAD(P)-binding Rossmann-like Domain"/>
    <property type="match status" value="1"/>
</dbReference>
<dbReference type="HAMAP" id="MF_00222">
    <property type="entry name" value="Shikimate_DH_AroE"/>
    <property type="match status" value="1"/>
</dbReference>
<gene>
    <name evidence="6" type="primary">aroE</name>
    <name evidence="10" type="ORF">AC478_00215</name>
</gene>
<evidence type="ECO:0000256" key="1">
    <source>
        <dbReference type="ARBA" id="ARBA00012962"/>
    </source>
</evidence>
<dbReference type="GO" id="GO:0050661">
    <property type="term" value="F:NADP binding"/>
    <property type="evidence" value="ECO:0007669"/>
    <property type="project" value="InterPro"/>
</dbReference>
<dbReference type="Pfam" id="PF18317">
    <property type="entry name" value="SDH_C"/>
    <property type="match status" value="1"/>
</dbReference>
<dbReference type="CDD" id="cd01065">
    <property type="entry name" value="NAD_bind_Shikimate_DH"/>
    <property type="match status" value="1"/>
</dbReference>
<feature type="binding site" evidence="6">
    <location>
        <position position="107"/>
    </location>
    <ligand>
        <name>shikimate</name>
        <dbReference type="ChEBI" id="CHEBI:36208"/>
    </ligand>
</feature>
<evidence type="ECO:0000256" key="6">
    <source>
        <dbReference type="HAMAP-Rule" id="MF_00222"/>
    </source>
</evidence>
<keyword evidence="4 6" id="KW-0560">Oxidoreductase</keyword>
<feature type="binding site" evidence="6">
    <location>
        <position position="249"/>
    </location>
    <ligand>
        <name>NADP(+)</name>
        <dbReference type="ChEBI" id="CHEBI:58349"/>
    </ligand>
</feature>
<comment type="caution">
    <text evidence="10">The sequence shown here is derived from an EMBL/GenBank/DDBJ whole genome shotgun (WGS) entry which is preliminary data.</text>
</comment>
<dbReference type="GO" id="GO:0004764">
    <property type="term" value="F:shikimate 3-dehydrogenase (NADP+) activity"/>
    <property type="evidence" value="ECO:0007669"/>
    <property type="project" value="UniProtKB-UniRule"/>
</dbReference>
<dbReference type="Proteomes" id="UP000054016">
    <property type="component" value="Unassembled WGS sequence"/>
</dbReference>
<feature type="binding site" evidence="6">
    <location>
        <position position="256"/>
    </location>
    <ligand>
        <name>shikimate</name>
        <dbReference type="ChEBI" id="CHEBI:36208"/>
    </ligand>
</feature>
<comment type="subunit">
    <text evidence="6">Homodimer.</text>
</comment>
<dbReference type="NCBIfam" id="TIGR00507">
    <property type="entry name" value="aroE"/>
    <property type="match status" value="1"/>
</dbReference>
<comment type="caution">
    <text evidence="6">Lacks conserved residue(s) required for the propagation of feature annotation.</text>
</comment>
<feature type="binding site" evidence="6">
    <location>
        <begin position="20"/>
        <end position="22"/>
    </location>
    <ligand>
        <name>shikimate</name>
        <dbReference type="ChEBI" id="CHEBI:36208"/>
    </ligand>
</feature>
<keyword evidence="2 6" id="KW-0028">Amino-acid biosynthesis</keyword>
<keyword evidence="5 6" id="KW-0057">Aromatic amino acid biosynthesis</keyword>
<name>A0A0M0BVL5_9ARCH</name>
<accession>A0A0M0BVL5</accession>
<feature type="active site" description="Proton acceptor" evidence="6">
    <location>
        <position position="71"/>
    </location>
</feature>
<dbReference type="EC" id="1.1.1.25" evidence="1 6"/>
<comment type="catalytic activity">
    <reaction evidence="6">
        <text>shikimate + NADP(+) = 3-dehydroshikimate + NADPH + H(+)</text>
        <dbReference type="Rhea" id="RHEA:17737"/>
        <dbReference type="ChEBI" id="CHEBI:15378"/>
        <dbReference type="ChEBI" id="CHEBI:16630"/>
        <dbReference type="ChEBI" id="CHEBI:36208"/>
        <dbReference type="ChEBI" id="CHEBI:57783"/>
        <dbReference type="ChEBI" id="CHEBI:58349"/>
        <dbReference type="EC" id="1.1.1.25"/>
    </reaction>
</comment>
<dbReference type="Pfam" id="PF08501">
    <property type="entry name" value="Shikimate_dh_N"/>
    <property type="match status" value="1"/>
</dbReference>
<feature type="binding site" evidence="6">
    <location>
        <position position="92"/>
    </location>
    <ligand>
        <name>shikimate</name>
        <dbReference type="ChEBI" id="CHEBI:36208"/>
    </ligand>
</feature>
<dbReference type="InterPro" id="IPR041121">
    <property type="entry name" value="SDH_C"/>
</dbReference>
<dbReference type="AlphaFoldDB" id="A0A0M0BVL5"/>
<dbReference type="GO" id="GO:0009423">
    <property type="term" value="P:chorismate biosynthetic process"/>
    <property type="evidence" value="ECO:0007669"/>
    <property type="project" value="UniProtKB-UniRule"/>
</dbReference>
<dbReference type="FunFam" id="3.40.50.720:FF:000086">
    <property type="entry name" value="Quinate/shikimate dehydrogenase"/>
    <property type="match status" value="1"/>
</dbReference>
<dbReference type="InterPro" id="IPR022893">
    <property type="entry name" value="Shikimate_DH_fam"/>
</dbReference>
<feature type="domain" description="Quinate/shikimate 5-dehydrogenase/glutamyl-tRNA reductase" evidence="7">
    <location>
        <begin position="121"/>
        <end position="200"/>
    </location>
</feature>
<protein>
    <recommendedName>
        <fullName evidence="1 6">Shikimate dehydrogenase (NADP(+))</fullName>
        <shortName evidence="6">SDH</shortName>
        <ecNumber evidence="1 6">1.1.1.25</ecNumber>
    </recommendedName>
</protein>
<dbReference type="GO" id="GO:0019632">
    <property type="term" value="P:shikimate metabolic process"/>
    <property type="evidence" value="ECO:0007669"/>
    <property type="project" value="InterPro"/>
</dbReference>
<dbReference type="EMBL" id="LFWV01000002">
    <property type="protein sequence ID" value="KON32410.1"/>
    <property type="molecule type" value="Genomic_DNA"/>
</dbReference>
<feature type="domain" description="Shikimate dehydrogenase substrate binding N-terminal" evidence="8">
    <location>
        <begin position="12"/>
        <end position="94"/>
    </location>
</feature>
<keyword evidence="3 6" id="KW-0521">NADP</keyword>
<feature type="binding site" evidence="6">
    <location>
        <begin position="131"/>
        <end position="135"/>
    </location>
    <ligand>
        <name>NADP(+)</name>
        <dbReference type="ChEBI" id="CHEBI:58349"/>
    </ligand>
</feature>
<feature type="binding site" evidence="6">
    <location>
        <position position="228"/>
    </location>
    <ligand>
        <name>shikimate</name>
        <dbReference type="ChEBI" id="CHEBI:36208"/>
    </ligand>
</feature>